<sequence>MDNLHSGKGRSLYSKFPSEQEKEMCGRSGGHLDLPLLEELISITVGGCFTRSVIFNHRRCRLSSMGQILGRFGGEEWRKKKLKTISDRIFEKIKKNKSAEEELSFEELYIATLLVFNDINKLFSGTHLDPPSREHFKQLIAVHDTNKNTKIDKGEFFGFMEELTSETFKSVSQKLVLTLVIAPTIAVFTKKRTEGVPGVGKLVQKLPSSAYASIITLAAVLFQSSQHPLLK</sequence>
<dbReference type="PANTHER" id="PTHR37754">
    <property type="entry name" value="CALCIUM ION-BINDING PROTEIN"/>
    <property type="match status" value="1"/>
</dbReference>
<evidence type="ECO:0000259" key="1">
    <source>
        <dbReference type="PROSITE" id="PS50222"/>
    </source>
</evidence>
<dbReference type="PANTHER" id="PTHR37754:SF4">
    <property type="entry name" value="EF-HAND DOMAIN-CONTAINING PROTEIN"/>
    <property type="match status" value="1"/>
</dbReference>
<dbReference type="Proteomes" id="UP000685013">
    <property type="component" value="Chromosome 6"/>
</dbReference>
<dbReference type="EMBL" id="JAGKQH010000006">
    <property type="protein sequence ID" value="KAG6597219.1"/>
    <property type="molecule type" value="Genomic_DNA"/>
</dbReference>
<protein>
    <recommendedName>
        <fullName evidence="1">EF-hand domain-containing protein</fullName>
    </recommendedName>
</protein>
<evidence type="ECO:0000313" key="3">
    <source>
        <dbReference type="Proteomes" id="UP000685013"/>
    </source>
</evidence>
<keyword evidence="3" id="KW-1185">Reference proteome</keyword>
<dbReference type="AlphaFoldDB" id="A0AAV6NF13"/>
<dbReference type="InterPro" id="IPR057196">
    <property type="entry name" value="DUF7874"/>
</dbReference>
<dbReference type="Pfam" id="PF25284">
    <property type="entry name" value="DUF7874"/>
    <property type="match status" value="1"/>
</dbReference>
<gene>
    <name evidence="2" type="ORF">SDJN03_10399</name>
</gene>
<evidence type="ECO:0000313" key="2">
    <source>
        <dbReference type="EMBL" id="KAG6597219.1"/>
    </source>
</evidence>
<dbReference type="GO" id="GO:0005509">
    <property type="term" value="F:calcium ion binding"/>
    <property type="evidence" value="ECO:0007669"/>
    <property type="project" value="InterPro"/>
</dbReference>
<reference evidence="2 3" key="1">
    <citation type="journal article" date="2021" name="Hortic Res">
        <title>The domestication of Cucurbita argyrosperma as revealed by the genome of its wild relative.</title>
        <authorList>
            <person name="Barrera-Redondo J."/>
            <person name="Sanchez-de la Vega G."/>
            <person name="Aguirre-Liguori J.A."/>
            <person name="Castellanos-Morales G."/>
            <person name="Gutierrez-Guerrero Y.T."/>
            <person name="Aguirre-Dugua X."/>
            <person name="Aguirre-Planter E."/>
            <person name="Tenaillon M.I."/>
            <person name="Lira-Saade R."/>
            <person name="Eguiarte L.E."/>
        </authorList>
    </citation>
    <scope>NUCLEOTIDE SEQUENCE [LARGE SCALE GENOMIC DNA]</scope>
    <source>
        <strain evidence="2">JBR-2021</strain>
    </source>
</reference>
<organism evidence="2 3">
    <name type="scientific">Cucurbita argyrosperma subsp. sororia</name>
    <dbReference type="NCBI Taxonomy" id="37648"/>
    <lineage>
        <taxon>Eukaryota</taxon>
        <taxon>Viridiplantae</taxon>
        <taxon>Streptophyta</taxon>
        <taxon>Embryophyta</taxon>
        <taxon>Tracheophyta</taxon>
        <taxon>Spermatophyta</taxon>
        <taxon>Magnoliopsida</taxon>
        <taxon>eudicotyledons</taxon>
        <taxon>Gunneridae</taxon>
        <taxon>Pentapetalae</taxon>
        <taxon>rosids</taxon>
        <taxon>fabids</taxon>
        <taxon>Cucurbitales</taxon>
        <taxon>Cucurbitaceae</taxon>
        <taxon>Cucurbiteae</taxon>
        <taxon>Cucurbita</taxon>
    </lineage>
</organism>
<feature type="domain" description="EF-hand" evidence="1">
    <location>
        <begin position="131"/>
        <end position="166"/>
    </location>
</feature>
<feature type="non-terminal residue" evidence="2">
    <location>
        <position position="1"/>
    </location>
</feature>
<comment type="caution">
    <text evidence="2">The sequence shown here is derived from an EMBL/GenBank/DDBJ whole genome shotgun (WGS) entry which is preliminary data.</text>
</comment>
<name>A0AAV6NF13_9ROSI</name>
<proteinExistence type="predicted"/>
<dbReference type="PROSITE" id="PS50222">
    <property type="entry name" value="EF_HAND_2"/>
    <property type="match status" value="1"/>
</dbReference>
<accession>A0AAV6NF13</accession>
<dbReference type="InterPro" id="IPR002048">
    <property type="entry name" value="EF_hand_dom"/>
</dbReference>